<name>A0AAI9WY89_9ASCO</name>
<proteinExistence type="predicted"/>
<protein>
    <submittedName>
        <fullName evidence="1">Uncharacterized protein</fullName>
    </submittedName>
</protein>
<reference evidence="1" key="1">
    <citation type="journal article" date="2022" name="DNA Res.">
        <title>Genome analysis of five recently described species of the CUG-Ser clade uncovers Candida theae as a new hybrid lineage with pathogenic potential in the Candida parapsilosis species complex.</title>
        <authorList>
            <person name="Mixao V."/>
            <person name="Del Olmo V."/>
            <person name="Hegedusova E."/>
            <person name="Saus E."/>
            <person name="Pryszcz L."/>
            <person name="Cillingova A."/>
            <person name="Nosek J."/>
            <person name="Gabaldon T."/>
        </authorList>
    </citation>
    <scope>NUCLEOTIDE SEQUENCE</scope>
    <source>
        <strain evidence="1">CBS 10844</strain>
    </source>
</reference>
<organism evidence="1 2">
    <name type="scientific">Candida oxycetoniae</name>
    <dbReference type="NCBI Taxonomy" id="497107"/>
    <lineage>
        <taxon>Eukaryota</taxon>
        <taxon>Fungi</taxon>
        <taxon>Dikarya</taxon>
        <taxon>Ascomycota</taxon>
        <taxon>Saccharomycotina</taxon>
        <taxon>Pichiomycetes</taxon>
        <taxon>Debaryomycetaceae</taxon>
        <taxon>Candida/Lodderomyces clade</taxon>
        <taxon>Candida</taxon>
    </lineage>
</organism>
<dbReference type="GeneID" id="73380203"/>
<dbReference type="Proteomes" id="UP001202479">
    <property type="component" value="Unassembled WGS sequence"/>
</dbReference>
<sequence length="269" mass="31207">MPLQLTNLPRDSDVVFKIIKKYPYYDKVQIITKTEANETTLPRASFRKLQTSNLFQICLSNSNEETYISAVPEDQLQTAKHFQDRFIFQNGEVKMVLNQSSFQKCPNLQSRYIGSRLRKLKNEKLGHGGNYHAQYRYEITTDLGPPELKYILDTLFSKVEASIYSTNTNLPEGEWIDVPQNITKASIPNCNELDELERYEALTMFANFDAKQILNANEFKLDYYTRYTLENVISSALLNTKWCLLSSRNDSTHILLENREDSVNVFEVL</sequence>
<dbReference type="AlphaFoldDB" id="A0AAI9WY89"/>
<evidence type="ECO:0000313" key="2">
    <source>
        <dbReference type="Proteomes" id="UP001202479"/>
    </source>
</evidence>
<dbReference type="RefSeq" id="XP_049180336.1">
    <property type="nucleotide sequence ID" value="XM_049323832.1"/>
</dbReference>
<accession>A0AAI9WY89</accession>
<keyword evidence="2" id="KW-1185">Reference proteome</keyword>
<evidence type="ECO:0000313" key="1">
    <source>
        <dbReference type="EMBL" id="KAI3404591.2"/>
    </source>
</evidence>
<gene>
    <name evidence="1" type="ORF">KGF56_002586</name>
</gene>
<dbReference type="EMBL" id="JAHUZD010000092">
    <property type="protein sequence ID" value="KAI3404591.2"/>
    <property type="molecule type" value="Genomic_DNA"/>
</dbReference>
<comment type="caution">
    <text evidence="1">The sequence shown here is derived from an EMBL/GenBank/DDBJ whole genome shotgun (WGS) entry which is preliminary data.</text>
</comment>